<accession>A0A917Y141</accession>
<reference evidence="2" key="1">
    <citation type="journal article" date="2014" name="Int. J. Syst. Evol. Microbiol.">
        <title>Complete genome sequence of Corynebacterium casei LMG S-19264T (=DSM 44701T), isolated from a smear-ripened cheese.</title>
        <authorList>
            <consortium name="US DOE Joint Genome Institute (JGI-PGF)"/>
            <person name="Walter F."/>
            <person name="Albersmeier A."/>
            <person name="Kalinowski J."/>
            <person name="Ruckert C."/>
        </authorList>
    </citation>
    <scope>NUCLEOTIDE SEQUENCE</scope>
    <source>
        <strain evidence="2">JCM 17251</strain>
    </source>
</reference>
<name>A0A917Y141_9BACI</name>
<sequence>MHYVKFLIQESILFGLIIIVNYFYNIHLGPPFTKVDVLASIICLPILGYLLFLVFTLFKRYDSISLKNKIILSIINFTIIAFMIGIIFSSAGIK</sequence>
<reference evidence="2" key="2">
    <citation type="submission" date="2020-09" db="EMBL/GenBank/DDBJ databases">
        <authorList>
            <person name="Sun Q."/>
            <person name="Ohkuma M."/>
        </authorList>
    </citation>
    <scope>NUCLEOTIDE SEQUENCE</scope>
    <source>
        <strain evidence="2">JCM 17251</strain>
    </source>
</reference>
<protein>
    <submittedName>
        <fullName evidence="2">Uncharacterized protein</fullName>
    </submittedName>
</protein>
<dbReference type="Proteomes" id="UP000624041">
    <property type="component" value="Unassembled WGS sequence"/>
</dbReference>
<evidence type="ECO:0000313" key="2">
    <source>
        <dbReference type="EMBL" id="GGN61316.1"/>
    </source>
</evidence>
<organism evidence="2 3">
    <name type="scientific">Oceanobacillus indicireducens</name>
    <dbReference type="NCBI Taxonomy" id="1004261"/>
    <lineage>
        <taxon>Bacteria</taxon>
        <taxon>Bacillati</taxon>
        <taxon>Bacillota</taxon>
        <taxon>Bacilli</taxon>
        <taxon>Bacillales</taxon>
        <taxon>Bacillaceae</taxon>
        <taxon>Oceanobacillus</taxon>
    </lineage>
</organism>
<proteinExistence type="predicted"/>
<dbReference type="EMBL" id="BMOS01000019">
    <property type="protein sequence ID" value="GGN61316.1"/>
    <property type="molecule type" value="Genomic_DNA"/>
</dbReference>
<feature type="transmembrane region" description="Helical" evidence="1">
    <location>
        <begin position="70"/>
        <end position="93"/>
    </location>
</feature>
<dbReference type="AlphaFoldDB" id="A0A917Y141"/>
<dbReference type="RefSeq" id="WP_188858036.1">
    <property type="nucleotide sequence ID" value="NZ_BMOS01000019.1"/>
</dbReference>
<evidence type="ECO:0000313" key="3">
    <source>
        <dbReference type="Proteomes" id="UP000624041"/>
    </source>
</evidence>
<keyword evidence="1" id="KW-0812">Transmembrane</keyword>
<feature type="transmembrane region" description="Helical" evidence="1">
    <location>
        <begin position="7"/>
        <end position="25"/>
    </location>
</feature>
<comment type="caution">
    <text evidence="2">The sequence shown here is derived from an EMBL/GenBank/DDBJ whole genome shotgun (WGS) entry which is preliminary data.</text>
</comment>
<evidence type="ECO:0000256" key="1">
    <source>
        <dbReference type="SAM" id="Phobius"/>
    </source>
</evidence>
<keyword evidence="1" id="KW-0472">Membrane</keyword>
<keyword evidence="1" id="KW-1133">Transmembrane helix</keyword>
<gene>
    <name evidence="2" type="ORF">GCM10007971_26280</name>
</gene>
<feature type="transmembrane region" description="Helical" evidence="1">
    <location>
        <begin position="37"/>
        <end position="58"/>
    </location>
</feature>
<keyword evidence="3" id="KW-1185">Reference proteome</keyword>